<keyword evidence="2" id="KW-0812">Transmembrane</keyword>
<organism evidence="4 5">
    <name type="scientific">Paenibacillus terricola</name>
    <dbReference type="NCBI Taxonomy" id="2763503"/>
    <lineage>
        <taxon>Bacteria</taxon>
        <taxon>Bacillati</taxon>
        <taxon>Bacillota</taxon>
        <taxon>Bacilli</taxon>
        <taxon>Bacillales</taxon>
        <taxon>Paenibacillaceae</taxon>
        <taxon>Paenibacillus</taxon>
    </lineage>
</organism>
<dbReference type="CDD" id="cd12797">
    <property type="entry name" value="M23_peptidase"/>
    <property type="match status" value="1"/>
</dbReference>
<sequence>MNDQNNKPKESPKSIPGGAAARPKGLRRVLAKKWVTPAAFMAAAAIIVTLMWLYRGEQPDQTTTTPDTEVSQGDETQTKPADDTIAVVTGNEDLQWPVLNYDDLEVALHYYDEKGTNEEKQAALVSTSDNKFLAHTGVDLTKPDNSTFDVVAALSGKVSLVTNHPTNGQTVEITHGNGLVTVYQSLNDVSVKQGDEVKQGAEIAKAGRNDLESEEGIHLHFEIRQDGKVLNPNEYIKR</sequence>
<evidence type="ECO:0000256" key="1">
    <source>
        <dbReference type="SAM" id="MobiDB-lite"/>
    </source>
</evidence>
<comment type="caution">
    <text evidence="4">The sequence shown here is derived from an EMBL/GenBank/DDBJ whole genome shotgun (WGS) entry which is preliminary data.</text>
</comment>
<dbReference type="InterPro" id="IPR011055">
    <property type="entry name" value="Dup_hybrid_motif"/>
</dbReference>
<dbReference type="Proteomes" id="UP000609346">
    <property type="component" value="Unassembled WGS sequence"/>
</dbReference>
<accession>A0ABR8N0T2</accession>
<keyword evidence="2" id="KW-0472">Membrane</keyword>
<dbReference type="InterPro" id="IPR050570">
    <property type="entry name" value="Cell_wall_metabolism_enzyme"/>
</dbReference>
<dbReference type="Gene3D" id="2.70.70.10">
    <property type="entry name" value="Glucose Permease (Domain IIA)"/>
    <property type="match status" value="1"/>
</dbReference>
<evidence type="ECO:0000256" key="2">
    <source>
        <dbReference type="SAM" id="Phobius"/>
    </source>
</evidence>
<dbReference type="SUPFAM" id="SSF51261">
    <property type="entry name" value="Duplicated hybrid motif"/>
    <property type="match status" value="1"/>
</dbReference>
<feature type="domain" description="M23ase beta-sheet core" evidence="3">
    <location>
        <begin position="135"/>
        <end position="232"/>
    </location>
</feature>
<keyword evidence="2" id="KW-1133">Transmembrane helix</keyword>
<dbReference type="PANTHER" id="PTHR21666:SF291">
    <property type="entry name" value="STAGE II SPORULATION PROTEIN Q"/>
    <property type="match status" value="1"/>
</dbReference>
<feature type="compositionally biased region" description="Basic and acidic residues" evidence="1">
    <location>
        <begin position="1"/>
        <end position="12"/>
    </location>
</feature>
<feature type="transmembrane region" description="Helical" evidence="2">
    <location>
        <begin position="34"/>
        <end position="54"/>
    </location>
</feature>
<proteinExistence type="predicted"/>
<protein>
    <submittedName>
        <fullName evidence="4">M23 family metallopeptidase</fullName>
    </submittedName>
</protein>
<dbReference type="RefSeq" id="WP_191205058.1">
    <property type="nucleotide sequence ID" value="NZ_JACXZA010000004.1"/>
</dbReference>
<feature type="compositionally biased region" description="Low complexity" evidence="1">
    <location>
        <begin position="60"/>
        <end position="69"/>
    </location>
</feature>
<evidence type="ECO:0000313" key="4">
    <source>
        <dbReference type="EMBL" id="MBD3920790.1"/>
    </source>
</evidence>
<evidence type="ECO:0000259" key="3">
    <source>
        <dbReference type="Pfam" id="PF01551"/>
    </source>
</evidence>
<keyword evidence="5" id="KW-1185">Reference proteome</keyword>
<name>A0ABR8N0T2_9BACL</name>
<dbReference type="InterPro" id="IPR016047">
    <property type="entry name" value="M23ase_b-sheet_dom"/>
</dbReference>
<evidence type="ECO:0000313" key="5">
    <source>
        <dbReference type="Proteomes" id="UP000609346"/>
    </source>
</evidence>
<gene>
    <name evidence="4" type="ORF">H8B09_18635</name>
</gene>
<feature type="region of interest" description="Disordered" evidence="1">
    <location>
        <begin position="1"/>
        <end position="22"/>
    </location>
</feature>
<dbReference type="PANTHER" id="PTHR21666">
    <property type="entry name" value="PEPTIDASE-RELATED"/>
    <property type="match status" value="1"/>
</dbReference>
<dbReference type="Pfam" id="PF01551">
    <property type="entry name" value="Peptidase_M23"/>
    <property type="match status" value="1"/>
</dbReference>
<reference evidence="4 5" key="1">
    <citation type="submission" date="2020-09" db="EMBL/GenBank/DDBJ databases">
        <title>Paenibacillus sp. strain PR3 16S rRNA gene Genome sequencing and assembly.</title>
        <authorList>
            <person name="Kim J."/>
        </authorList>
    </citation>
    <scope>NUCLEOTIDE SEQUENCE [LARGE SCALE GENOMIC DNA]</scope>
    <source>
        <strain evidence="4 5">PR3</strain>
    </source>
</reference>
<feature type="region of interest" description="Disordered" evidence="1">
    <location>
        <begin position="60"/>
        <end position="81"/>
    </location>
</feature>
<dbReference type="EMBL" id="JACXZA010000004">
    <property type="protein sequence ID" value="MBD3920790.1"/>
    <property type="molecule type" value="Genomic_DNA"/>
</dbReference>